<dbReference type="SUPFAM" id="SSF56496">
    <property type="entry name" value="Fibrinogen C-terminal domain-like"/>
    <property type="match status" value="1"/>
</dbReference>
<dbReference type="GO" id="GO:0050776">
    <property type="term" value="P:regulation of immune response"/>
    <property type="evidence" value="ECO:0007669"/>
    <property type="project" value="TreeGrafter"/>
</dbReference>
<dbReference type="SMART" id="SM00186">
    <property type="entry name" value="FBG"/>
    <property type="match status" value="1"/>
</dbReference>
<sequence length="246" mass="27477">MLYIHGANRHKLPNLGESVLPKDCHELHQKHSELPSGVYLLNPPGVPAFSAYCDMETDGGGWTVFQRRINGDISFYDKSWNSYKVGFNDGLENNLWLGNDIIHVLTTKDSNVELRIDVWGDRTPSSSNPNIYLWEKNTNFFIDDEVYFYMLHLSSAFTGNATKPGNGINTSNGAKFSTVDANHGANPECFSVWKLGGWWFSEGGCAGATLNGQYVPADWNGGLAWYTGTNWIWPGQARMMLRSLAL</sequence>
<dbReference type="PROSITE" id="PS51406">
    <property type="entry name" value="FIBRINOGEN_C_2"/>
    <property type="match status" value="1"/>
</dbReference>
<keyword evidence="2" id="KW-1185">Reference proteome</keyword>
<accession>A0A914UW46</accession>
<dbReference type="PANTHER" id="PTHR19143">
    <property type="entry name" value="FIBRINOGEN/TENASCIN/ANGIOPOEITIN"/>
    <property type="match status" value="1"/>
</dbReference>
<dbReference type="InterPro" id="IPR014716">
    <property type="entry name" value="Fibrinogen_a/b/g_C_1"/>
</dbReference>
<dbReference type="InterPro" id="IPR036056">
    <property type="entry name" value="Fibrinogen-like_C"/>
</dbReference>
<evidence type="ECO:0000259" key="1">
    <source>
        <dbReference type="PROSITE" id="PS51406"/>
    </source>
</evidence>
<dbReference type="Gene3D" id="3.90.215.10">
    <property type="entry name" value="Gamma Fibrinogen, chain A, domain 1"/>
    <property type="match status" value="1"/>
</dbReference>
<dbReference type="Pfam" id="PF00147">
    <property type="entry name" value="Fibrinogen_C"/>
    <property type="match status" value="1"/>
</dbReference>
<dbReference type="Proteomes" id="UP000887566">
    <property type="component" value="Unplaced"/>
</dbReference>
<organism evidence="2 3">
    <name type="scientific">Plectus sambesii</name>
    <dbReference type="NCBI Taxonomy" id="2011161"/>
    <lineage>
        <taxon>Eukaryota</taxon>
        <taxon>Metazoa</taxon>
        <taxon>Ecdysozoa</taxon>
        <taxon>Nematoda</taxon>
        <taxon>Chromadorea</taxon>
        <taxon>Plectida</taxon>
        <taxon>Plectina</taxon>
        <taxon>Plectoidea</taxon>
        <taxon>Plectidae</taxon>
        <taxon>Plectus</taxon>
    </lineage>
</organism>
<dbReference type="PANTHER" id="PTHR19143:SF263">
    <property type="entry name" value="FIBRINOGEN-LIKE PROTEIN 1"/>
    <property type="match status" value="1"/>
</dbReference>
<dbReference type="WBParaSite" id="PSAMB.scaffold1261size33713.g12049.t1">
    <property type="protein sequence ID" value="PSAMB.scaffold1261size33713.g12049.t1"/>
    <property type="gene ID" value="PSAMB.scaffold1261size33713.g12049"/>
</dbReference>
<name>A0A914UW46_9BILA</name>
<dbReference type="InterPro" id="IPR002181">
    <property type="entry name" value="Fibrinogen_a/b/g_C_dom"/>
</dbReference>
<dbReference type="InterPro" id="IPR050373">
    <property type="entry name" value="Fibrinogen_C-term_domain"/>
</dbReference>
<dbReference type="NCBIfam" id="NF040941">
    <property type="entry name" value="GGGWT_bact"/>
    <property type="match status" value="1"/>
</dbReference>
<feature type="domain" description="Fibrinogen C-terminal" evidence="1">
    <location>
        <begin position="15"/>
        <end position="245"/>
    </location>
</feature>
<reference evidence="3" key="1">
    <citation type="submission" date="2022-11" db="UniProtKB">
        <authorList>
            <consortium name="WormBaseParasite"/>
        </authorList>
    </citation>
    <scope>IDENTIFICATION</scope>
</reference>
<evidence type="ECO:0000313" key="2">
    <source>
        <dbReference type="Proteomes" id="UP000887566"/>
    </source>
</evidence>
<evidence type="ECO:0000313" key="3">
    <source>
        <dbReference type="WBParaSite" id="PSAMB.scaffold1261size33713.g12049.t1"/>
    </source>
</evidence>
<proteinExistence type="predicted"/>
<dbReference type="GO" id="GO:0005615">
    <property type="term" value="C:extracellular space"/>
    <property type="evidence" value="ECO:0007669"/>
    <property type="project" value="TreeGrafter"/>
</dbReference>
<protein>
    <submittedName>
        <fullName evidence="3">Fibrinogen C-terminal domain-containing protein</fullName>
    </submittedName>
</protein>
<dbReference type="AlphaFoldDB" id="A0A914UW46"/>